<feature type="region of interest" description="CPSase" evidence="11">
    <location>
        <begin position="1"/>
        <end position="173"/>
    </location>
</feature>
<evidence type="ECO:0000256" key="8">
    <source>
        <dbReference type="ARBA" id="ARBA00022975"/>
    </source>
</evidence>
<dbReference type="SUPFAM" id="SSF52317">
    <property type="entry name" value="Class I glutamine amidotransferase-like"/>
    <property type="match status" value="1"/>
</dbReference>
<gene>
    <name evidence="11" type="primary">carA</name>
    <name evidence="13" type="ORF">AJ81_04935</name>
</gene>
<feature type="binding site" evidence="11">
    <location>
        <position position="224"/>
    </location>
    <ligand>
        <name>L-glutamine</name>
        <dbReference type="ChEBI" id="CHEBI:58359"/>
    </ligand>
</feature>
<dbReference type="Pfam" id="PF00117">
    <property type="entry name" value="GATase"/>
    <property type="match status" value="1"/>
</dbReference>
<evidence type="ECO:0000256" key="4">
    <source>
        <dbReference type="ARBA" id="ARBA00022598"/>
    </source>
</evidence>
<dbReference type="STRING" id="1123384.AJ81_04935"/>
<feature type="binding site" evidence="11">
    <location>
        <position position="222"/>
    </location>
    <ligand>
        <name>L-glutamine</name>
        <dbReference type="ChEBI" id="CHEBI:58359"/>
    </ligand>
</feature>
<keyword evidence="6 11" id="KW-0067">ATP-binding</keyword>
<accession>A0A0X1KR03</accession>
<evidence type="ECO:0000256" key="10">
    <source>
        <dbReference type="ARBA" id="ARBA00049285"/>
    </source>
</evidence>
<dbReference type="OrthoDB" id="9804328at2"/>
<dbReference type="InterPro" id="IPR035686">
    <property type="entry name" value="CPSase_GATase1"/>
</dbReference>
<evidence type="ECO:0000313" key="13">
    <source>
        <dbReference type="EMBL" id="AJC73661.1"/>
    </source>
</evidence>
<keyword evidence="8 11" id="KW-0665">Pyrimidine biosynthesis</keyword>
<dbReference type="PANTHER" id="PTHR43418">
    <property type="entry name" value="MULTIFUNCTIONAL TRYPTOPHAN BIOSYNTHESIS PROTEIN-RELATED"/>
    <property type="match status" value="1"/>
</dbReference>
<dbReference type="CDD" id="cd01744">
    <property type="entry name" value="GATase1_CPSase"/>
    <property type="match status" value="1"/>
</dbReference>
<dbReference type="SUPFAM" id="SSF52021">
    <property type="entry name" value="Carbamoyl phosphate synthetase, small subunit N-terminal domain"/>
    <property type="match status" value="1"/>
</dbReference>
<dbReference type="Proteomes" id="UP000077469">
    <property type="component" value="Chromosome"/>
</dbReference>
<evidence type="ECO:0000259" key="12">
    <source>
        <dbReference type="SMART" id="SM01097"/>
    </source>
</evidence>
<dbReference type="InterPro" id="IPR050472">
    <property type="entry name" value="Anth_synth/Amidotransfase"/>
</dbReference>
<feature type="active site" evidence="11">
    <location>
        <position position="364"/>
    </location>
</feature>
<feature type="binding site" evidence="11">
    <location>
        <position position="295"/>
    </location>
    <ligand>
        <name>L-glutamine</name>
        <dbReference type="ChEBI" id="CHEBI:58359"/>
    </ligand>
</feature>
<dbReference type="FunFam" id="3.50.30.20:FF:000001">
    <property type="entry name" value="Carbamoyl-phosphate synthase small chain"/>
    <property type="match status" value="1"/>
</dbReference>
<dbReference type="GO" id="GO:0006207">
    <property type="term" value="P:'de novo' pyrimidine nucleobase biosynthetic process"/>
    <property type="evidence" value="ECO:0007669"/>
    <property type="project" value="InterPro"/>
</dbReference>
<dbReference type="InterPro" id="IPR036480">
    <property type="entry name" value="CarbP_synth_ssu_N_sf"/>
</dbReference>
<reference evidence="13 14" key="1">
    <citation type="submission" date="2014-01" db="EMBL/GenBank/DDBJ databases">
        <title>Genome sequencing of Thermotog hypogea.</title>
        <authorList>
            <person name="Zhang X."/>
            <person name="Alvare G."/>
            <person name="Fristensky B."/>
            <person name="Chen L."/>
            <person name="Suen T."/>
            <person name="Chen Q."/>
            <person name="Ma K."/>
        </authorList>
    </citation>
    <scope>NUCLEOTIDE SEQUENCE [LARGE SCALE GENOMIC DNA]</scope>
    <source>
        <strain evidence="13 14">DSM 11164</strain>
    </source>
</reference>
<sequence>MKKALLVLEDGTFCFGESLAAEGEVYGELVFNTAMMGYQEVLSDPSYTNQIVVMTYPEVGIYGVNEEDIESDRVRVKGFVVFRMVEKAYNHRATKTLIEYLRENGTMAIQGVDTRSLTRKIRSQGTMKGAISTIDLDPTSLLEKVRQSEPVLGVDLVKEVCCKENFLDDSSGPRVAVIDCGVKFNILRELRKRGLSILRVPYTIEFEELKRFDVQGVLISNGPGDPSILIKTIDLVRQILLHRLPVAGICLGHQLLALAIGGKTYKMKFGHRGVNHPVKDLERNKVLITTHNHGFAVEPSSLRINGIEDDIFHYEKLSNADELLGESPAGFGKVKVTHVSLNDGTIEGMKLLDYPAFSVQFHPEACPGPHDANFFFDDFAKLIKGR</sequence>
<keyword evidence="7 11" id="KW-0315">Glutamine amidotransferase</keyword>
<evidence type="ECO:0000256" key="11">
    <source>
        <dbReference type="HAMAP-Rule" id="MF_01209"/>
    </source>
</evidence>
<comment type="subunit">
    <text evidence="11">Composed of two chains; the small (or glutamine) chain promotes the hydrolysis of glutamine to ammonia, which is used by the large (or ammonia) chain to synthesize carbamoyl phosphate. Tetramer of heterodimers (alpha,beta)4.</text>
</comment>
<dbReference type="GO" id="GO:0006526">
    <property type="term" value="P:L-arginine biosynthetic process"/>
    <property type="evidence" value="ECO:0007669"/>
    <property type="project" value="UniProtKB-UniRule"/>
</dbReference>
<keyword evidence="11" id="KW-0028">Amino-acid biosynthesis</keyword>
<comment type="pathway">
    <text evidence="2 11">Amino-acid biosynthesis; L-arginine biosynthesis; carbamoyl phosphate from bicarbonate: step 1/1.</text>
</comment>
<evidence type="ECO:0000313" key="14">
    <source>
        <dbReference type="Proteomes" id="UP000077469"/>
    </source>
</evidence>
<organism evidence="13 14">
    <name type="scientific">Pseudothermotoga hypogea DSM 11164 = NBRC 106472</name>
    <dbReference type="NCBI Taxonomy" id="1123384"/>
    <lineage>
        <taxon>Bacteria</taxon>
        <taxon>Thermotogati</taxon>
        <taxon>Thermotogota</taxon>
        <taxon>Thermotogae</taxon>
        <taxon>Thermotogales</taxon>
        <taxon>Thermotogaceae</taxon>
        <taxon>Pseudothermotoga</taxon>
    </lineage>
</organism>
<dbReference type="AlphaFoldDB" id="A0A0X1KR03"/>
<dbReference type="PRINTS" id="PR00096">
    <property type="entry name" value="GATASE"/>
</dbReference>
<dbReference type="PaxDb" id="1123384-AJ81_04935"/>
<evidence type="ECO:0000256" key="7">
    <source>
        <dbReference type="ARBA" id="ARBA00022962"/>
    </source>
</evidence>
<evidence type="ECO:0000256" key="2">
    <source>
        <dbReference type="ARBA" id="ARBA00005077"/>
    </source>
</evidence>
<feature type="binding site" evidence="11">
    <location>
        <position position="292"/>
    </location>
    <ligand>
        <name>L-glutamine</name>
        <dbReference type="ChEBI" id="CHEBI:58359"/>
    </ligand>
</feature>
<evidence type="ECO:0000256" key="5">
    <source>
        <dbReference type="ARBA" id="ARBA00022741"/>
    </source>
</evidence>
<comment type="catalytic activity">
    <reaction evidence="9 11">
        <text>hydrogencarbonate + L-glutamine + 2 ATP + H2O = carbamoyl phosphate + L-glutamate + 2 ADP + phosphate + 2 H(+)</text>
        <dbReference type="Rhea" id="RHEA:18633"/>
        <dbReference type="ChEBI" id="CHEBI:15377"/>
        <dbReference type="ChEBI" id="CHEBI:15378"/>
        <dbReference type="ChEBI" id="CHEBI:17544"/>
        <dbReference type="ChEBI" id="CHEBI:29985"/>
        <dbReference type="ChEBI" id="CHEBI:30616"/>
        <dbReference type="ChEBI" id="CHEBI:43474"/>
        <dbReference type="ChEBI" id="CHEBI:58228"/>
        <dbReference type="ChEBI" id="CHEBI:58359"/>
        <dbReference type="ChEBI" id="CHEBI:456216"/>
        <dbReference type="EC" id="6.3.5.5"/>
    </reaction>
</comment>
<dbReference type="NCBIfam" id="NF009475">
    <property type="entry name" value="PRK12838.1"/>
    <property type="match status" value="1"/>
</dbReference>
<dbReference type="EC" id="6.3.5.5" evidence="11"/>
<dbReference type="InterPro" id="IPR002474">
    <property type="entry name" value="CarbamoylP_synth_ssu_N"/>
</dbReference>
<dbReference type="PATRIC" id="fig|1123384.7.peg.974"/>
<dbReference type="GO" id="GO:0005524">
    <property type="term" value="F:ATP binding"/>
    <property type="evidence" value="ECO:0007669"/>
    <property type="project" value="UniProtKB-UniRule"/>
</dbReference>
<evidence type="ECO:0000256" key="1">
    <source>
        <dbReference type="ARBA" id="ARBA00004812"/>
    </source>
</evidence>
<dbReference type="InterPro" id="IPR006274">
    <property type="entry name" value="CarbamoylP_synth_ssu"/>
</dbReference>
<comment type="similarity">
    <text evidence="3 11">Belongs to the CarA family.</text>
</comment>
<feature type="binding site" evidence="11">
    <location>
        <position position="251"/>
    </location>
    <ligand>
        <name>L-glutamine</name>
        <dbReference type="ChEBI" id="CHEBI:58359"/>
    </ligand>
</feature>
<evidence type="ECO:0000256" key="9">
    <source>
        <dbReference type="ARBA" id="ARBA00048816"/>
    </source>
</evidence>
<dbReference type="InterPro" id="IPR029062">
    <property type="entry name" value="Class_I_gatase-like"/>
</dbReference>
<dbReference type="KEGG" id="phy:AJ81_04935"/>
<dbReference type="HAMAP" id="MF_01209">
    <property type="entry name" value="CPSase_S_chain"/>
    <property type="match status" value="1"/>
</dbReference>
<dbReference type="GO" id="GO:0004088">
    <property type="term" value="F:carbamoyl-phosphate synthase (glutamine-hydrolyzing) activity"/>
    <property type="evidence" value="ECO:0007669"/>
    <property type="project" value="UniProtKB-UniRule"/>
</dbReference>
<dbReference type="InterPro" id="IPR017926">
    <property type="entry name" value="GATASE"/>
</dbReference>
<feature type="domain" description="Carbamoyl-phosphate synthase small subunit N-terminal" evidence="12">
    <location>
        <begin position="2"/>
        <end position="132"/>
    </location>
</feature>
<dbReference type="PANTHER" id="PTHR43418:SF7">
    <property type="entry name" value="CARBAMOYL-PHOSPHATE SYNTHASE SMALL CHAIN"/>
    <property type="match status" value="1"/>
</dbReference>
<dbReference type="GO" id="GO:0004359">
    <property type="term" value="F:glutaminase activity"/>
    <property type="evidence" value="ECO:0007669"/>
    <property type="project" value="RHEA"/>
</dbReference>
<feature type="active site" description="Nucleophile" evidence="11">
    <location>
        <position position="250"/>
    </location>
</feature>
<dbReference type="Gene3D" id="3.50.30.20">
    <property type="entry name" value="Carbamoyl-phosphate synthase small subunit, N-terminal domain"/>
    <property type="match status" value="1"/>
</dbReference>
<keyword evidence="4 11" id="KW-0436">Ligase</keyword>
<evidence type="ECO:0000256" key="3">
    <source>
        <dbReference type="ARBA" id="ARBA00007800"/>
    </source>
</evidence>
<name>A0A0X1KR03_9THEM</name>
<comment type="catalytic activity">
    <reaction evidence="10 11">
        <text>L-glutamine + H2O = L-glutamate + NH4(+)</text>
        <dbReference type="Rhea" id="RHEA:15889"/>
        <dbReference type="ChEBI" id="CHEBI:15377"/>
        <dbReference type="ChEBI" id="CHEBI:28938"/>
        <dbReference type="ChEBI" id="CHEBI:29985"/>
        <dbReference type="ChEBI" id="CHEBI:58359"/>
    </reaction>
</comment>
<dbReference type="Gene3D" id="3.40.50.880">
    <property type="match status" value="1"/>
</dbReference>
<dbReference type="RefSeq" id="WP_031504933.1">
    <property type="nucleotide sequence ID" value="NC_022795.1"/>
</dbReference>
<dbReference type="GO" id="GO:0006541">
    <property type="term" value="P:glutamine metabolic process"/>
    <property type="evidence" value="ECO:0007669"/>
    <property type="project" value="InterPro"/>
</dbReference>
<feature type="binding site" evidence="11">
    <location>
        <position position="254"/>
    </location>
    <ligand>
        <name>L-glutamine</name>
        <dbReference type="ChEBI" id="CHEBI:58359"/>
    </ligand>
</feature>
<dbReference type="Pfam" id="PF00988">
    <property type="entry name" value="CPSase_sm_chain"/>
    <property type="match status" value="1"/>
</dbReference>
<keyword evidence="11" id="KW-0055">Arginine biosynthesis</keyword>
<comment type="function">
    <text evidence="11">Small subunit of the glutamine-dependent carbamoyl phosphate synthetase (CPSase). CPSase catalyzes the formation of carbamoyl phosphate from the ammonia moiety of glutamine, carbonate, and phosphate donated by ATP, constituting the first step of 2 biosynthetic pathways, one leading to arginine and/or urea and the other to pyrimidine nucleotides. The small subunit (glutamine amidotransferase) binds and cleaves glutamine to supply the large subunit with the substrate ammonia.</text>
</comment>
<dbReference type="NCBIfam" id="TIGR01368">
    <property type="entry name" value="CPSaseIIsmall"/>
    <property type="match status" value="1"/>
</dbReference>
<dbReference type="PROSITE" id="PS51273">
    <property type="entry name" value="GATASE_TYPE_1"/>
    <property type="match status" value="1"/>
</dbReference>
<feature type="binding site" evidence="11">
    <location>
        <position position="294"/>
    </location>
    <ligand>
        <name>L-glutamine</name>
        <dbReference type="ChEBI" id="CHEBI:58359"/>
    </ligand>
</feature>
<protein>
    <recommendedName>
        <fullName evidence="11">Carbamoyl phosphate synthase small chain</fullName>
        <ecNumber evidence="11">6.3.5.5</ecNumber>
    </recommendedName>
    <alternativeName>
        <fullName evidence="11">Carbamoyl phosphate synthetase glutamine chain</fullName>
    </alternativeName>
</protein>
<comment type="pathway">
    <text evidence="1 11">Pyrimidine metabolism; UMP biosynthesis via de novo pathway; (S)-dihydroorotate from bicarbonate: step 1/3.</text>
</comment>
<dbReference type="UniPathway" id="UPA00070">
    <property type="reaction ID" value="UER00115"/>
</dbReference>
<keyword evidence="14" id="KW-1185">Reference proteome</keyword>
<evidence type="ECO:0000256" key="6">
    <source>
        <dbReference type="ARBA" id="ARBA00022840"/>
    </source>
</evidence>
<dbReference type="UniPathway" id="UPA00068">
    <property type="reaction ID" value="UER00171"/>
</dbReference>
<dbReference type="SMART" id="SM01097">
    <property type="entry name" value="CPSase_sm_chain"/>
    <property type="match status" value="1"/>
</dbReference>
<feature type="active site" evidence="11">
    <location>
        <position position="362"/>
    </location>
</feature>
<keyword evidence="5 11" id="KW-0547">Nucleotide-binding</keyword>
<dbReference type="PRINTS" id="PR00099">
    <property type="entry name" value="CPSGATASE"/>
</dbReference>
<feature type="binding site" evidence="11">
    <location>
        <position position="46"/>
    </location>
    <ligand>
        <name>L-glutamine</name>
        <dbReference type="ChEBI" id="CHEBI:58359"/>
    </ligand>
</feature>
<dbReference type="GO" id="GO:0044205">
    <property type="term" value="P:'de novo' UMP biosynthetic process"/>
    <property type="evidence" value="ECO:0007669"/>
    <property type="project" value="UniProtKB-UniRule"/>
</dbReference>
<proteinExistence type="inferred from homology"/>
<dbReference type="EMBL" id="CP007141">
    <property type="protein sequence ID" value="AJC73661.1"/>
    <property type="molecule type" value="Genomic_DNA"/>
</dbReference>